<organism evidence="2 3">
    <name type="scientific">Candidatus Nanoclepta minutus</name>
    <dbReference type="NCBI Taxonomy" id="1940235"/>
    <lineage>
        <taxon>Archaea</taxon>
        <taxon>Nanobdellota</taxon>
        <taxon>Candidatus Nanoclepta</taxon>
    </lineage>
</organism>
<evidence type="ECO:0000313" key="2">
    <source>
        <dbReference type="EMBL" id="RIB35156.1"/>
    </source>
</evidence>
<dbReference type="EMBL" id="MWMI01000005">
    <property type="protein sequence ID" value="RIB35156.1"/>
    <property type="molecule type" value="Genomic_DNA"/>
</dbReference>
<reference evidence="2 3" key="1">
    <citation type="journal article" date="2018" name="Syst. Appl. Microbiol.">
        <title>A new symbiotic nanoarchaeote (Candidatus Nanoclepta minutus) and its host (Zestosphaera tikiterensis gen. nov., sp. nov.) from a New Zealand hot spring.</title>
        <authorList>
            <person name="St John E."/>
            <person name="Liu Y."/>
            <person name="Podar M."/>
            <person name="Stott M.B."/>
            <person name="Meneghin J."/>
            <person name="Chen Z."/>
            <person name="Lagutin K."/>
            <person name="Mitchell K."/>
            <person name="Reysenbach A.L."/>
        </authorList>
    </citation>
    <scope>NUCLEOTIDE SEQUENCE [LARGE SCALE GENOMIC DNA]</scope>
    <source>
        <strain evidence="2">NZ3</strain>
    </source>
</reference>
<accession>A0A397WR56</accession>
<dbReference type="InterPro" id="IPR002837">
    <property type="entry name" value="DUF123"/>
</dbReference>
<gene>
    <name evidence="2" type="ORF">BXU00_03080</name>
</gene>
<feature type="domain" description="GIY-YIG" evidence="1">
    <location>
        <begin position="19"/>
        <end position="116"/>
    </location>
</feature>
<evidence type="ECO:0000259" key="1">
    <source>
        <dbReference type="SMART" id="SM00465"/>
    </source>
</evidence>
<comment type="caution">
    <text evidence="2">The sequence shown here is derived from an EMBL/GenBank/DDBJ whole genome shotgun (WGS) entry which is preliminary data.</text>
</comment>
<dbReference type="AlphaFoldDB" id="A0A397WR56"/>
<dbReference type="Proteomes" id="UP000266622">
    <property type="component" value="Unassembled WGS sequence"/>
</dbReference>
<dbReference type="Pfam" id="PF01986">
    <property type="entry name" value="DUF123"/>
    <property type="match status" value="1"/>
</dbReference>
<dbReference type="CDD" id="cd10441">
    <property type="entry name" value="GIY-YIG_COG1833"/>
    <property type="match status" value="1"/>
</dbReference>
<evidence type="ECO:0000313" key="3">
    <source>
        <dbReference type="Proteomes" id="UP000266622"/>
    </source>
</evidence>
<dbReference type="PANTHER" id="PTHR37460:SF1">
    <property type="entry name" value="ENDONUCLEASE III"/>
    <property type="match status" value="1"/>
</dbReference>
<name>A0A397WR56_9ARCH</name>
<proteinExistence type="predicted"/>
<dbReference type="PANTHER" id="PTHR37460">
    <property type="entry name" value="ENDONUCLEASE III"/>
    <property type="match status" value="1"/>
</dbReference>
<dbReference type="InterPro" id="IPR000305">
    <property type="entry name" value="GIY-YIG_endonuc"/>
</dbReference>
<dbReference type="SMART" id="SM00465">
    <property type="entry name" value="GIYc"/>
    <property type="match status" value="1"/>
</dbReference>
<sequence length="143" mass="16593">MKGTYVILLECLKNCKLSIGSLGEVSFKKGYYAYVGSAMNNLEKRLKRHLLKDKKVFWHIDYLTTSGNFIIRRIFIKISNRKEEDKVAGILEKEFSYIIRFGSSDSKNRSHLFIIKKVDNLIKILKNLGFMELDMKSFAAAEE</sequence>
<protein>
    <recommendedName>
        <fullName evidence="1">GIY-YIG domain-containing protein</fullName>
    </recommendedName>
</protein>